<organism evidence="1 2">
    <name type="scientific">Dreissena polymorpha</name>
    <name type="common">Zebra mussel</name>
    <name type="synonym">Mytilus polymorpha</name>
    <dbReference type="NCBI Taxonomy" id="45954"/>
    <lineage>
        <taxon>Eukaryota</taxon>
        <taxon>Metazoa</taxon>
        <taxon>Spiralia</taxon>
        <taxon>Lophotrochozoa</taxon>
        <taxon>Mollusca</taxon>
        <taxon>Bivalvia</taxon>
        <taxon>Autobranchia</taxon>
        <taxon>Heteroconchia</taxon>
        <taxon>Euheterodonta</taxon>
        <taxon>Imparidentia</taxon>
        <taxon>Neoheterodontei</taxon>
        <taxon>Myida</taxon>
        <taxon>Dreissenoidea</taxon>
        <taxon>Dreissenidae</taxon>
        <taxon>Dreissena</taxon>
    </lineage>
</organism>
<evidence type="ECO:0000313" key="2">
    <source>
        <dbReference type="Proteomes" id="UP000828390"/>
    </source>
</evidence>
<accession>A0A9D4FIL9</accession>
<proteinExistence type="predicted"/>
<name>A0A9D4FIL9_DREPO</name>
<comment type="caution">
    <text evidence="1">The sequence shown here is derived from an EMBL/GenBank/DDBJ whole genome shotgun (WGS) entry which is preliminary data.</text>
</comment>
<dbReference type="AlphaFoldDB" id="A0A9D4FIL9"/>
<reference evidence="1" key="2">
    <citation type="submission" date="2020-11" db="EMBL/GenBank/DDBJ databases">
        <authorList>
            <person name="McCartney M.A."/>
            <person name="Auch B."/>
            <person name="Kono T."/>
            <person name="Mallez S."/>
            <person name="Becker A."/>
            <person name="Gohl D.M."/>
            <person name="Silverstein K.A.T."/>
            <person name="Koren S."/>
            <person name="Bechman K.B."/>
            <person name="Herman A."/>
            <person name="Abrahante J.E."/>
            <person name="Garbe J."/>
        </authorList>
    </citation>
    <scope>NUCLEOTIDE SEQUENCE</scope>
    <source>
        <strain evidence="1">Duluth1</strain>
        <tissue evidence="1">Whole animal</tissue>
    </source>
</reference>
<evidence type="ECO:0000313" key="1">
    <source>
        <dbReference type="EMBL" id="KAH3796502.1"/>
    </source>
</evidence>
<protein>
    <submittedName>
        <fullName evidence="1">Uncharacterized protein</fullName>
    </submittedName>
</protein>
<dbReference type="EMBL" id="JAIWYP010000007">
    <property type="protein sequence ID" value="KAH3796502.1"/>
    <property type="molecule type" value="Genomic_DNA"/>
</dbReference>
<dbReference type="Proteomes" id="UP000828390">
    <property type="component" value="Unassembled WGS sequence"/>
</dbReference>
<gene>
    <name evidence="1" type="ORF">DPMN_150071</name>
</gene>
<reference evidence="1" key="1">
    <citation type="journal article" date="2019" name="bioRxiv">
        <title>The Genome of the Zebra Mussel, Dreissena polymorpha: A Resource for Invasive Species Research.</title>
        <authorList>
            <person name="McCartney M.A."/>
            <person name="Auch B."/>
            <person name="Kono T."/>
            <person name="Mallez S."/>
            <person name="Zhang Y."/>
            <person name="Obille A."/>
            <person name="Becker A."/>
            <person name="Abrahante J.E."/>
            <person name="Garbe J."/>
            <person name="Badalamenti J.P."/>
            <person name="Herman A."/>
            <person name="Mangelson H."/>
            <person name="Liachko I."/>
            <person name="Sullivan S."/>
            <person name="Sone E.D."/>
            <person name="Koren S."/>
            <person name="Silverstein K.A.T."/>
            <person name="Beckman K.B."/>
            <person name="Gohl D.M."/>
        </authorList>
    </citation>
    <scope>NUCLEOTIDE SEQUENCE</scope>
    <source>
        <strain evidence="1">Duluth1</strain>
        <tissue evidence="1">Whole animal</tissue>
    </source>
</reference>
<sequence length="146" mass="17155">MLTKYGKHCGTIVKESTTQYRCQRIYDSVARYYCQRIYNSYKYKPDYKYKEPLLKKLQLRILSNLKLIEGAIVKESTTQFHSAIVKEAINLCHCTIVKEATAQNPEYKPDYKVPLSKKKVSMYPCQRIHNSSIRYHCTIVKESTTQ</sequence>
<keyword evidence="2" id="KW-1185">Reference proteome</keyword>